<keyword evidence="2" id="KW-1185">Reference proteome</keyword>
<organism evidence="1 2">
    <name type="scientific">Lymnaea stagnalis</name>
    <name type="common">Great pond snail</name>
    <name type="synonym">Helix stagnalis</name>
    <dbReference type="NCBI Taxonomy" id="6523"/>
    <lineage>
        <taxon>Eukaryota</taxon>
        <taxon>Metazoa</taxon>
        <taxon>Spiralia</taxon>
        <taxon>Lophotrochozoa</taxon>
        <taxon>Mollusca</taxon>
        <taxon>Gastropoda</taxon>
        <taxon>Heterobranchia</taxon>
        <taxon>Euthyneura</taxon>
        <taxon>Panpulmonata</taxon>
        <taxon>Hygrophila</taxon>
        <taxon>Lymnaeoidea</taxon>
        <taxon>Lymnaeidae</taxon>
        <taxon>Lymnaea</taxon>
    </lineage>
</organism>
<accession>A0AAV2IHU4</accession>
<dbReference type="EMBL" id="CAXITT010000735">
    <property type="protein sequence ID" value="CAL1545796.1"/>
    <property type="molecule type" value="Genomic_DNA"/>
</dbReference>
<evidence type="ECO:0000313" key="2">
    <source>
        <dbReference type="Proteomes" id="UP001497497"/>
    </source>
</evidence>
<dbReference type="AlphaFoldDB" id="A0AAV2IHU4"/>
<sequence length="77" mass="8799">MLGGRYIIISHIETNGETAVLLKAKDCFHKFHPVVIKVVHLMYRFAGLQEVQTLRRLKTADPCHLSHTMALLVNINF</sequence>
<gene>
    <name evidence="1" type="ORF">GSLYS_00019173001</name>
</gene>
<dbReference type="Proteomes" id="UP001497497">
    <property type="component" value="Unassembled WGS sequence"/>
</dbReference>
<proteinExistence type="predicted"/>
<comment type="caution">
    <text evidence="1">The sequence shown here is derived from an EMBL/GenBank/DDBJ whole genome shotgun (WGS) entry which is preliminary data.</text>
</comment>
<name>A0AAV2IHU4_LYMST</name>
<protein>
    <submittedName>
        <fullName evidence="1">Uncharacterized protein</fullName>
    </submittedName>
</protein>
<reference evidence="1 2" key="1">
    <citation type="submission" date="2024-04" db="EMBL/GenBank/DDBJ databases">
        <authorList>
            <consortium name="Genoscope - CEA"/>
            <person name="William W."/>
        </authorList>
    </citation>
    <scope>NUCLEOTIDE SEQUENCE [LARGE SCALE GENOMIC DNA]</scope>
</reference>
<evidence type="ECO:0000313" key="1">
    <source>
        <dbReference type="EMBL" id="CAL1545796.1"/>
    </source>
</evidence>